<dbReference type="InterPro" id="IPR005861">
    <property type="entry name" value="HisP_aminotrans"/>
</dbReference>
<dbReference type="Gene3D" id="3.90.1150.10">
    <property type="entry name" value="Aspartate Aminotransferase, domain 1"/>
    <property type="match status" value="1"/>
</dbReference>
<name>G8QTT9_SPHPG</name>
<keyword evidence="5 11" id="KW-0032">Aminotransferase</keyword>
<evidence type="ECO:0000256" key="11">
    <source>
        <dbReference type="HAMAP-Rule" id="MF_01023"/>
    </source>
</evidence>
<dbReference type="GO" id="GO:0030170">
    <property type="term" value="F:pyridoxal phosphate binding"/>
    <property type="evidence" value="ECO:0007669"/>
    <property type="project" value="InterPro"/>
</dbReference>
<evidence type="ECO:0000256" key="8">
    <source>
        <dbReference type="ARBA" id="ARBA00022898"/>
    </source>
</evidence>
<dbReference type="PANTHER" id="PTHR42885">
    <property type="entry name" value="HISTIDINOL-PHOSPHATE AMINOTRANSFERASE-RELATED"/>
    <property type="match status" value="1"/>
</dbReference>
<dbReference type="HOGENOM" id="CLU_017584_3_1_12"/>
<keyword evidence="8 11" id="KW-0663">Pyridoxal phosphate</keyword>
<comment type="pathway">
    <text evidence="2 11">Amino-acid biosynthesis; L-histidine biosynthesis; L-histidine from 5-phospho-alpha-D-ribose 1-diphosphate: step 7/9.</text>
</comment>
<keyword evidence="6 11" id="KW-0028">Amino-acid biosynthesis</keyword>
<dbReference type="InterPro" id="IPR015424">
    <property type="entry name" value="PyrdxlP-dep_Trfase"/>
</dbReference>
<sequence length="360" mass="40375">MKELLRDNIANLIPYSCARNDFKGKADVYLDANENWRDYVGDKNRNRYPDPLCTVLRTALDEVLGLPFSHTVVGNGSDEIIDNLFRMFCRPGKDSVIIMPPTYGAYRVFADINDVAVREISLTEDFALDFDALIQYLKQEKLERTADSRCKMLFICSPNNPSGNAFPLDQIERVCSLFDGITIVDEAYFDFSPYASALTLQEKFPNLVVLRTLSKCWALANARVGICIASEELCAVMASMKYPYNVPGPSQEIALEVLKEASPVKAGLTSILAARKMMEKELLQIPCVEKIFPSDSNFLLVRVSDATALYRYLAENGIIVRNRSKEKYCANCLRITVGNEAENNALLTCMREFKGVSNGK</sequence>
<dbReference type="Gene3D" id="3.40.640.10">
    <property type="entry name" value="Type I PLP-dependent aspartate aminotransferase-like (Major domain)"/>
    <property type="match status" value="1"/>
</dbReference>
<feature type="domain" description="Aminotransferase class I/classII large" evidence="12">
    <location>
        <begin position="42"/>
        <end position="347"/>
    </location>
</feature>
<dbReference type="GO" id="GO:0000105">
    <property type="term" value="P:L-histidine biosynthetic process"/>
    <property type="evidence" value="ECO:0007669"/>
    <property type="project" value="UniProtKB-UniRule"/>
</dbReference>
<organism evidence="13 14">
    <name type="scientific">Sphaerochaeta pleomorpha (strain ATCC BAA-1885 / DSM 22778 / Grapes)</name>
    <dbReference type="NCBI Taxonomy" id="158190"/>
    <lineage>
        <taxon>Bacteria</taxon>
        <taxon>Pseudomonadati</taxon>
        <taxon>Spirochaetota</taxon>
        <taxon>Spirochaetia</taxon>
        <taxon>Spirochaetales</taxon>
        <taxon>Sphaerochaetaceae</taxon>
        <taxon>Sphaerochaeta</taxon>
    </lineage>
</organism>
<comment type="catalytic activity">
    <reaction evidence="10 11">
        <text>L-histidinol phosphate + 2-oxoglutarate = 3-(imidazol-4-yl)-2-oxopropyl phosphate + L-glutamate</text>
        <dbReference type="Rhea" id="RHEA:23744"/>
        <dbReference type="ChEBI" id="CHEBI:16810"/>
        <dbReference type="ChEBI" id="CHEBI:29985"/>
        <dbReference type="ChEBI" id="CHEBI:57766"/>
        <dbReference type="ChEBI" id="CHEBI:57980"/>
        <dbReference type="EC" id="2.6.1.9"/>
    </reaction>
</comment>
<dbReference type="PANTHER" id="PTHR42885:SF2">
    <property type="entry name" value="HISTIDINOL-PHOSPHATE AMINOTRANSFERASE"/>
    <property type="match status" value="1"/>
</dbReference>
<protein>
    <recommendedName>
        <fullName evidence="11">Histidinol-phosphate aminotransferase</fullName>
        <ecNumber evidence="11">2.6.1.9</ecNumber>
    </recommendedName>
    <alternativeName>
        <fullName evidence="11">Imidazole acetol-phosphate transaminase</fullName>
    </alternativeName>
</protein>
<keyword evidence="14" id="KW-1185">Reference proteome</keyword>
<comment type="similarity">
    <text evidence="3 11">Belongs to the class-II pyridoxal-phosphate-dependent aminotransferase family. Histidinol-phosphate aminotransferase subfamily.</text>
</comment>
<dbReference type="AlphaFoldDB" id="G8QTT9"/>
<dbReference type="CDD" id="cd00609">
    <property type="entry name" value="AAT_like"/>
    <property type="match status" value="1"/>
</dbReference>
<dbReference type="UniPathway" id="UPA00031">
    <property type="reaction ID" value="UER00012"/>
</dbReference>
<dbReference type="GO" id="GO:0004400">
    <property type="term" value="F:histidinol-phosphate transaminase activity"/>
    <property type="evidence" value="ECO:0007669"/>
    <property type="project" value="UniProtKB-UniRule"/>
</dbReference>
<comment type="cofactor">
    <cofactor evidence="1 11">
        <name>pyridoxal 5'-phosphate</name>
        <dbReference type="ChEBI" id="CHEBI:597326"/>
    </cofactor>
</comment>
<gene>
    <name evidence="11" type="primary">hisC</name>
    <name evidence="13" type="ordered locus">SpiGrapes_1302</name>
</gene>
<evidence type="ECO:0000256" key="2">
    <source>
        <dbReference type="ARBA" id="ARBA00005011"/>
    </source>
</evidence>
<dbReference type="eggNOG" id="COG0079">
    <property type="taxonomic scope" value="Bacteria"/>
</dbReference>
<dbReference type="Pfam" id="PF00155">
    <property type="entry name" value="Aminotran_1_2"/>
    <property type="match status" value="1"/>
</dbReference>
<evidence type="ECO:0000256" key="3">
    <source>
        <dbReference type="ARBA" id="ARBA00007970"/>
    </source>
</evidence>
<evidence type="ECO:0000256" key="7">
    <source>
        <dbReference type="ARBA" id="ARBA00022679"/>
    </source>
</evidence>
<evidence type="ECO:0000313" key="13">
    <source>
        <dbReference type="EMBL" id="AEV29115.1"/>
    </source>
</evidence>
<evidence type="ECO:0000313" key="14">
    <source>
        <dbReference type="Proteomes" id="UP000005632"/>
    </source>
</evidence>
<dbReference type="InterPro" id="IPR004839">
    <property type="entry name" value="Aminotransferase_I/II_large"/>
</dbReference>
<dbReference type="NCBIfam" id="TIGR01141">
    <property type="entry name" value="hisC"/>
    <property type="match status" value="1"/>
</dbReference>
<evidence type="ECO:0000256" key="6">
    <source>
        <dbReference type="ARBA" id="ARBA00022605"/>
    </source>
</evidence>
<evidence type="ECO:0000256" key="10">
    <source>
        <dbReference type="ARBA" id="ARBA00047481"/>
    </source>
</evidence>
<dbReference type="EC" id="2.6.1.9" evidence="11"/>
<keyword evidence="7 11" id="KW-0808">Transferase</keyword>
<evidence type="ECO:0000256" key="1">
    <source>
        <dbReference type="ARBA" id="ARBA00001933"/>
    </source>
</evidence>
<dbReference type="RefSeq" id="WP_014269964.1">
    <property type="nucleotide sequence ID" value="NC_016633.1"/>
</dbReference>
<dbReference type="InterPro" id="IPR015422">
    <property type="entry name" value="PyrdxlP-dep_Trfase_small"/>
</dbReference>
<dbReference type="OrthoDB" id="9813612at2"/>
<dbReference type="EMBL" id="CP003155">
    <property type="protein sequence ID" value="AEV29115.1"/>
    <property type="molecule type" value="Genomic_DNA"/>
</dbReference>
<dbReference type="Proteomes" id="UP000005632">
    <property type="component" value="Chromosome"/>
</dbReference>
<comment type="subunit">
    <text evidence="4 11">Homodimer.</text>
</comment>
<evidence type="ECO:0000256" key="5">
    <source>
        <dbReference type="ARBA" id="ARBA00022576"/>
    </source>
</evidence>
<accession>G8QTT9</accession>
<keyword evidence="9 11" id="KW-0368">Histidine biosynthesis</keyword>
<reference evidence="13 14" key="1">
    <citation type="submission" date="2011-11" db="EMBL/GenBank/DDBJ databases">
        <title>Complete sequence of Spirochaeta sp. grapes.</title>
        <authorList>
            <consortium name="US DOE Joint Genome Institute"/>
            <person name="Lucas S."/>
            <person name="Han J."/>
            <person name="Lapidus A."/>
            <person name="Cheng J.-F."/>
            <person name="Goodwin L."/>
            <person name="Pitluck S."/>
            <person name="Peters L."/>
            <person name="Ovchinnikova G."/>
            <person name="Munk A.C."/>
            <person name="Detter J.C."/>
            <person name="Han C."/>
            <person name="Tapia R."/>
            <person name="Land M."/>
            <person name="Hauser L."/>
            <person name="Kyrpides N."/>
            <person name="Ivanova N."/>
            <person name="Pagani I."/>
            <person name="Ritalahtilisa K."/>
            <person name="Loeffler F."/>
            <person name="Woyke T."/>
        </authorList>
    </citation>
    <scope>NUCLEOTIDE SEQUENCE [LARGE SCALE GENOMIC DNA]</scope>
    <source>
        <strain evidence="14">ATCC BAA-1885 / DSM 22778 / Grapes</strain>
    </source>
</reference>
<feature type="modified residue" description="N6-(pyridoxal phosphate)lysine" evidence="11">
    <location>
        <position position="215"/>
    </location>
</feature>
<proteinExistence type="inferred from homology"/>
<dbReference type="SUPFAM" id="SSF53383">
    <property type="entry name" value="PLP-dependent transferases"/>
    <property type="match status" value="1"/>
</dbReference>
<evidence type="ECO:0000259" key="12">
    <source>
        <dbReference type="Pfam" id="PF00155"/>
    </source>
</evidence>
<evidence type="ECO:0000256" key="9">
    <source>
        <dbReference type="ARBA" id="ARBA00023102"/>
    </source>
</evidence>
<evidence type="ECO:0000256" key="4">
    <source>
        <dbReference type="ARBA" id="ARBA00011738"/>
    </source>
</evidence>
<dbReference type="STRING" id="158190.SpiGrapes_1302"/>
<dbReference type="HAMAP" id="MF_01023">
    <property type="entry name" value="HisC_aminotrans_2"/>
    <property type="match status" value="1"/>
</dbReference>
<dbReference type="KEGG" id="sgp:SpiGrapes_1302"/>
<dbReference type="InterPro" id="IPR015421">
    <property type="entry name" value="PyrdxlP-dep_Trfase_major"/>
</dbReference>